<dbReference type="Gene3D" id="3.80.10.10">
    <property type="entry name" value="Ribonuclease Inhibitor"/>
    <property type="match status" value="1"/>
</dbReference>
<dbReference type="SUPFAM" id="SSF52047">
    <property type="entry name" value="RNI-like"/>
    <property type="match status" value="1"/>
</dbReference>
<dbReference type="InterPro" id="IPR055414">
    <property type="entry name" value="LRR_R13L4/SHOC2-like"/>
</dbReference>
<name>A0A4Y1RYX1_PRUDU</name>
<accession>A0A4Y1RYX1</accession>
<keyword evidence="1" id="KW-0677">Repeat</keyword>
<protein>
    <recommendedName>
        <fullName evidence="2">Disease resistance R13L4/SHOC-2-like LRR domain-containing protein</fullName>
    </recommendedName>
</protein>
<dbReference type="EMBL" id="AP019304">
    <property type="protein sequence ID" value="BBH09619.1"/>
    <property type="molecule type" value="Genomic_DNA"/>
</dbReference>
<proteinExistence type="predicted"/>
<evidence type="ECO:0000259" key="2">
    <source>
        <dbReference type="Pfam" id="PF23598"/>
    </source>
</evidence>
<reference evidence="3" key="1">
    <citation type="journal article" date="2019" name="Science">
        <title>Mutation of a bHLH transcription factor allowed almond domestication.</title>
        <authorList>
            <person name="Sanchez-Perez R."/>
            <person name="Pavan S."/>
            <person name="Mazzeo R."/>
            <person name="Moldovan C."/>
            <person name="Aiese Cigliano R."/>
            <person name="Del Cueto J."/>
            <person name="Ricciardi F."/>
            <person name="Lotti C."/>
            <person name="Ricciardi L."/>
            <person name="Dicenta F."/>
            <person name="Lopez-Marques R.L."/>
            <person name="Lindberg Moller B."/>
        </authorList>
    </citation>
    <scope>NUCLEOTIDE SEQUENCE</scope>
</reference>
<dbReference type="AlphaFoldDB" id="A0A4Y1RYX1"/>
<feature type="domain" description="Disease resistance R13L4/SHOC-2-like LRR" evidence="2">
    <location>
        <begin position="2"/>
        <end position="125"/>
    </location>
</feature>
<organism evidence="3">
    <name type="scientific">Prunus dulcis</name>
    <name type="common">Almond</name>
    <name type="synonym">Amygdalus dulcis</name>
    <dbReference type="NCBI Taxonomy" id="3755"/>
    <lineage>
        <taxon>Eukaryota</taxon>
        <taxon>Viridiplantae</taxon>
        <taxon>Streptophyta</taxon>
        <taxon>Embryophyta</taxon>
        <taxon>Tracheophyta</taxon>
        <taxon>Spermatophyta</taxon>
        <taxon>Magnoliopsida</taxon>
        <taxon>eudicotyledons</taxon>
        <taxon>Gunneridae</taxon>
        <taxon>Pentapetalae</taxon>
        <taxon>rosids</taxon>
        <taxon>fabids</taxon>
        <taxon>Rosales</taxon>
        <taxon>Rosaceae</taxon>
        <taxon>Amygdaloideae</taxon>
        <taxon>Amygdaleae</taxon>
        <taxon>Prunus</taxon>
    </lineage>
</organism>
<evidence type="ECO:0000313" key="3">
    <source>
        <dbReference type="EMBL" id="BBH09619.1"/>
    </source>
</evidence>
<gene>
    <name evidence="3" type="ORF">Prudu_022169</name>
</gene>
<sequence>MGKLVNLETLDLKHSLVHQIPIEINKLPKLRSLLAYNWDKNKEFSLTGQGAVAIQDGIERWGNMQKLYVVEATDSLVKEVGNLKQLRKFGIQRLTRKQGRDLCASIGNMPHIESIGNYFTAYSLSTSTSSNSLFDWASNKAT</sequence>
<evidence type="ECO:0000256" key="1">
    <source>
        <dbReference type="ARBA" id="ARBA00022737"/>
    </source>
</evidence>
<dbReference type="Pfam" id="PF23598">
    <property type="entry name" value="LRR_14"/>
    <property type="match status" value="1"/>
</dbReference>
<dbReference type="InterPro" id="IPR032675">
    <property type="entry name" value="LRR_dom_sf"/>
</dbReference>